<dbReference type="EMBL" id="JBBNAF010000009">
    <property type="protein sequence ID" value="KAK9113826.1"/>
    <property type="molecule type" value="Genomic_DNA"/>
</dbReference>
<organism evidence="2 3">
    <name type="scientific">Stephania yunnanensis</name>
    <dbReference type="NCBI Taxonomy" id="152371"/>
    <lineage>
        <taxon>Eukaryota</taxon>
        <taxon>Viridiplantae</taxon>
        <taxon>Streptophyta</taxon>
        <taxon>Embryophyta</taxon>
        <taxon>Tracheophyta</taxon>
        <taxon>Spermatophyta</taxon>
        <taxon>Magnoliopsida</taxon>
        <taxon>Ranunculales</taxon>
        <taxon>Menispermaceae</taxon>
        <taxon>Menispermoideae</taxon>
        <taxon>Cissampelideae</taxon>
        <taxon>Stephania</taxon>
    </lineage>
</organism>
<protein>
    <submittedName>
        <fullName evidence="2">Uncharacterized protein</fullName>
    </submittedName>
</protein>
<gene>
    <name evidence="2" type="ORF">Syun_020623</name>
</gene>
<name>A0AAP0IE88_9MAGN</name>
<proteinExistence type="predicted"/>
<feature type="region of interest" description="Disordered" evidence="1">
    <location>
        <begin position="1"/>
        <end position="137"/>
    </location>
</feature>
<comment type="caution">
    <text evidence="2">The sequence shown here is derived from an EMBL/GenBank/DDBJ whole genome shotgun (WGS) entry which is preliminary data.</text>
</comment>
<evidence type="ECO:0000313" key="2">
    <source>
        <dbReference type="EMBL" id="KAK9113826.1"/>
    </source>
</evidence>
<accession>A0AAP0IE88</accession>
<keyword evidence="3" id="KW-1185">Reference proteome</keyword>
<evidence type="ECO:0000313" key="3">
    <source>
        <dbReference type="Proteomes" id="UP001420932"/>
    </source>
</evidence>
<evidence type="ECO:0000256" key="1">
    <source>
        <dbReference type="SAM" id="MobiDB-lite"/>
    </source>
</evidence>
<dbReference type="AlphaFoldDB" id="A0AAP0IE88"/>
<sequence length="137" mass="14187">MQAPADGGESTAAPTAVASQQPSDGSEARQLGDFDGGGDQPADSDHGSRSSGGRPLSVRQWLSGANDGQETGQLRTHGRTSGAGSARQGATARGFADRRRSSGAGATERCRLVGFSISTKSRRRDREPQTRSRGKTS</sequence>
<reference evidence="2 3" key="1">
    <citation type="submission" date="2024-01" db="EMBL/GenBank/DDBJ databases">
        <title>Genome assemblies of Stephania.</title>
        <authorList>
            <person name="Yang L."/>
        </authorList>
    </citation>
    <scope>NUCLEOTIDE SEQUENCE [LARGE SCALE GENOMIC DNA]</scope>
    <source>
        <strain evidence="2">YNDBR</strain>
        <tissue evidence="2">Leaf</tissue>
    </source>
</reference>
<dbReference type="Proteomes" id="UP001420932">
    <property type="component" value="Unassembled WGS sequence"/>
</dbReference>